<accession>W5RA13</accession>
<reference evidence="1 2" key="1">
    <citation type="journal article" date="2014" name="J. Gen. Virol.">
        <title>Isolation and characterization of a new Staphylococcus epidermidis broad-spectrum bacteriophage.</title>
        <authorList>
            <person name="Melo L.D."/>
            <person name="Sillankorva S."/>
            <person name="Ackermann H.W."/>
            <person name="Kropinski A.M."/>
            <person name="Azeredo J."/>
            <person name="Cerca N."/>
        </authorList>
    </citation>
    <scope>NUCLEOTIDE SEQUENCE [LARGE SCALE GENOMIC DNA]</scope>
</reference>
<keyword evidence="2" id="KW-1185">Reference proteome</keyword>
<organism evidence="1 2">
    <name type="scientific">Staphylococcus phage phiIBB-SEP1</name>
    <dbReference type="NCBI Taxonomy" id="1340769"/>
    <lineage>
        <taxon>Viruses</taxon>
        <taxon>Duplodnaviria</taxon>
        <taxon>Heunggongvirae</taxon>
        <taxon>Uroviricota</taxon>
        <taxon>Caudoviricetes</taxon>
        <taxon>Herelleviridae</taxon>
        <taxon>Twortvirinae</taxon>
        <taxon>Sepunavirus</taxon>
        <taxon>Sepunavirus SEP1</taxon>
    </lineage>
</organism>
<evidence type="ECO:0000313" key="1">
    <source>
        <dbReference type="EMBL" id="AGR48287.1"/>
    </source>
</evidence>
<dbReference type="EMBL" id="KF021268">
    <property type="protein sequence ID" value="AGR48287.1"/>
    <property type="molecule type" value="Genomic_DNA"/>
</dbReference>
<gene>
    <name evidence="1" type="ORF">SEP1_160</name>
</gene>
<proteinExistence type="predicted"/>
<name>W5RA13_9CAUD</name>
<dbReference type="Proteomes" id="UP000226269">
    <property type="component" value="Segment"/>
</dbReference>
<evidence type="ECO:0000313" key="2">
    <source>
        <dbReference type="Proteomes" id="UP000226269"/>
    </source>
</evidence>
<sequence>MEKVGIIMIYEIEGIKIIDMVKDSIEYVSGACPSLYTFKDREGTKYMLRMRYNYISVYEYNDDDRLDDELIGGVYDSDDYGYLGMASFEGMYSWLLDHNFVLNGYIDKVDLLEDKRRN</sequence>
<protein>
    <submittedName>
        <fullName evidence="1">Uncharacterized protein</fullName>
    </submittedName>
</protein>